<dbReference type="Pfam" id="PF18928">
    <property type="entry name" value="DUF5677"/>
    <property type="match status" value="1"/>
</dbReference>
<dbReference type="InterPro" id="IPR043733">
    <property type="entry name" value="DUF5677"/>
</dbReference>
<comment type="caution">
    <text evidence="1">The sequence shown here is derived from an EMBL/GenBank/DDBJ whole genome shotgun (WGS) entry which is preliminary data.</text>
</comment>
<protein>
    <submittedName>
        <fullName evidence="1">DUF5677 domain-containing protein</fullName>
    </submittedName>
</protein>
<name>A0ABV3VQ96_9BACI</name>
<evidence type="ECO:0000313" key="2">
    <source>
        <dbReference type="Proteomes" id="UP001558534"/>
    </source>
</evidence>
<keyword evidence="2" id="KW-1185">Reference proteome</keyword>
<sequence length="286" mass="33189">MSIMKLEEMSKLILFGNDLVSDFTTSDRWEVDNVTKFVVISLYRDSIESLDALYILTDHGSQNAAGVSYRHMYEIVLSLLYILNDEKKMKQRAESYYVGMQQFKIIELKKMLKNNNLSKDEKFNLNHQLAIIENSLKQEIIKDTLKEWNKAKRKNNSYEPKWHSLFGGPNTINKLIKDLKENSDILKVLFEVDGFKNFFESAYSFFSRTAHSYNSLDNFIPLNSDGSLVTLRPLRIPTKDVLEGPFRISESIGIIMIASALFILRIFPEYKGKYLTFANEFNNITV</sequence>
<reference evidence="1 2" key="1">
    <citation type="submission" date="2024-07" db="EMBL/GenBank/DDBJ databases">
        <title>Characterization of a bacterium isolated from hydrolysated instant sea cucumber by whole-genome sequencing and metabolomics.</title>
        <authorList>
            <person name="Luo X."/>
            <person name="Zhang Z."/>
            <person name="Zheng Z."/>
            <person name="Zhang W."/>
            <person name="Ming T."/>
            <person name="Jiao L."/>
            <person name="Su X."/>
            <person name="Kong F."/>
            <person name="Xu J."/>
        </authorList>
    </citation>
    <scope>NUCLEOTIDE SEQUENCE [LARGE SCALE GENOMIC DNA]</scope>
    <source>
        <strain evidence="1 2">XL-2024</strain>
    </source>
</reference>
<dbReference type="Proteomes" id="UP001558534">
    <property type="component" value="Unassembled WGS sequence"/>
</dbReference>
<accession>A0ABV3VQ96</accession>
<gene>
    <name evidence="1" type="ORF">AB1300_00155</name>
</gene>
<dbReference type="RefSeq" id="WP_368634589.1">
    <property type="nucleotide sequence ID" value="NZ_JBFRHK010000001.1"/>
</dbReference>
<organism evidence="1 2">
    <name type="scientific">Lysinibacillus xylanilyticus</name>
    <dbReference type="NCBI Taxonomy" id="582475"/>
    <lineage>
        <taxon>Bacteria</taxon>
        <taxon>Bacillati</taxon>
        <taxon>Bacillota</taxon>
        <taxon>Bacilli</taxon>
        <taxon>Bacillales</taxon>
        <taxon>Bacillaceae</taxon>
        <taxon>Lysinibacillus</taxon>
    </lineage>
</organism>
<evidence type="ECO:0000313" key="1">
    <source>
        <dbReference type="EMBL" id="MEX3743539.1"/>
    </source>
</evidence>
<dbReference type="EMBL" id="JBFRHK010000001">
    <property type="protein sequence ID" value="MEX3743539.1"/>
    <property type="molecule type" value="Genomic_DNA"/>
</dbReference>
<proteinExistence type="predicted"/>